<keyword evidence="4" id="KW-1185">Reference proteome</keyword>
<comment type="similarity">
    <text evidence="1">Belongs to the universal stress protein A family.</text>
</comment>
<dbReference type="InterPro" id="IPR006015">
    <property type="entry name" value="Universal_stress_UspA"/>
</dbReference>
<comment type="caution">
    <text evidence="3">The sequence shown here is derived from an EMBL/GenBank/DDBJ whole genome shotgun (WGS) entry which is preliminary data.</text>
</comment>
<gene>
    <name evidence="3" type="ORF">QMA06_05515</name>
</gene>
<dbReference type="SUPFAM" id="SSF52402">
    <property type="entry name" value="Adenine nucleotide alpha hydrolases-like"/>
    <property type="match status" value="2"/>
</dbReference>
<dbReference type="PANTHER" id="PTHR31964:SF113">
    <property type="entry name" value="USPA DOMAIN-CONTAINING PROTEIN"/>
    <property type="match status" value="1"/>
</dbReference>
<sequence length="281" mass="32292">MKQILLPTDFSENSWNAISYALQLFQEERCMFHILNTYTPPIYNLEYVIGYPEQFGLVDTVRDTSRQQLHKLVNRIATDFTNNSKHEFKTYSKFNTVVSGIGAFVDSHKIDVIVMGTKGATGAKELLFGSNTVHVFQEIKRPILAIPSGFTFKAPLKMLFPNDLELLYKEASLKILLDIANAHATTLNMMHVSTGHELSEKQIMNLEKIESIFKHAPFLFHHLNNEDITVAIQQFQKKHNINFLVMINNKHSFFENLFFQNTVNQIGFHLETPFLVLPSEL</sequence>
<organism evidence="3 4">
    <name type="scientific">Winogradskyella bathintestinalis</name>
    <dbReference type="NCBI Taxonomy" id="3035208"/>
    <lineage>
        <taxon>Bacteria</taxon>
        <taxon>Pseudomonadati</taxon>
        <taxon>Bacteroidota</taxon>
        <taxon>Flavobacteriia</taxon>
        <taxon>Flavobacteriales</taxon>
        <taxon>Flavobacteriaceae</taxon>
        <taxon>Winogradskyella</taxon>
    </lineage>
</organism>
<protein>
    <submittedName>
        <fullName evidence="3">Universal stress protein</fullName>
    </submittedName>
</protein>
<dbReference type="InterPro" id="IPR006016">
    <property type="entry name" value="UspA"/>
</dbReference>
<dbReference type="CDD" id="cd00293">
    <property type="entry name" value="USP-like"/>
    <property type="match status" value="1"/>
</dbReference>
<dbReference type="Pfam" id="PF00582">
    <property type="entry name" value="Usp"/>
    <property type="match status" value="1"/>
</dbReference>
<evidence type="ECO:0000313" key="4">
    <source>
        <dbReference type="Proteomes" id="UP001231197"/>
    </source>
</evidence>
<feature type="domain" description="UspA" evidence="2">
    <location>
        <begin position="1"/>
        <end position="147"/>
    </location>
</feature>
<dbReference type="PANTHER" id="PTHR31964">
    <property type="entry name" value="ADENINE NUCLEOTIDE ALPHA HYDROLASES-LIKE SUPERFAMILY PROTEIN"/>
    <property type="match status" value="1"/>
</dbReference>
<dbReference type="Gene3D" id="3.40.50.620">
    <property type="entry name" value="HUPs"/>
    <property type="match status" value="2"/>
</dbReference>
<accession>A0ABT7ZT32</accession>
<proteinExistence type="inferred from homology"/>
<evidence type="ECO:0000256" key="1">
    <source>
        <dbReference type="ARBA" id="ARBA00008791"/>
    </source>
</evidence>
<dbReference type="PRINTS" id="PR01438">
    <property type="entry name" value="UNVRSLSTRESS"/>
</dbReference>
<name>A0ABT7ZT32_9FLAO</name>
<dbReference type="InterPro" id="IPR014729">
    <property type="entry name" value="Rossmann-like_a/b/a_fold"/>
</dbReference>
<reference evidence="3 4" key="1">
    <citation type="journal article" date="2023" name="Int. J. Syst. Evol. Microbiol.">
        <title>Winogradskyella bathintestinalis sp. nov., isolated from the intestine of the deep-sea loosejaw dragonfish, Malacosteus niger.</title>
        <authorList>
            <person name="Uniacke-Lowe S."/>
            <person name="Johnson C.N."/>
            <person name="Stanton C."/>
            <person name="Hill C."/>
            <person name="Ross P."/>
        </authorList>
    </citation>
    <scope>NUCLEOTIDE SEQUENCE [LARGE SCALE GENOMIC DNA]</scope>
    <source>
        <strain evidence="3 4">APC 3343</strain>
    </source>
</reference>
<evidence type="ECO:0000259" key="2">
    <source>
        <dbReference type="Pfam" id="PF00582"/>
    </source>
</evidence>
<dbReference type="RefSeq" id="WP_290205877.1">
    <property type="nucleotide sequence ID" value="NZ_JASDDK010000002.1"/>
</dbReference>
<evidence type="ECO:0000313" key="3">
    <source>
        <dbReference type="EMBL" id="MDN3492168.1"/>
    </source>
</evidence>
<dbReference type="EMBL" id="JASDDK010000002">
    <property type="protein sequence ID" value="MDN3492168.1"/>
    <property type="molecule type" value="Genomic_DNA"/>
</dbReference>
<dbReference type="Proteomes" id="UP001231197">
    <property type="component" value="Unassembled WGS sequence"/>
</dbReference>